<organism evidence="4 5">
    <name type="scientific">Acidisoma silvae</name>
    <dbReference type="NCBI Taxonomy" id="2802396"/>
    <lineage>
        <taxon>Bacteria</taxon>
        <taxon>Pseudomonadati</taxon>
        <taxon>Pseudomonadota</taxon>
        <taxon>Alphaproteobacteria</taxon>
        <taxon>Acetobacterales</taxon>
        <taxon>Acidocellaceae</taxon>
        <taxon>Acidisoma</taxon>
    </lineage>
</organism>
<evidence type="ECO:0000256" key="3">
    <source>
        <dbReference type="SAM" id="SignalP"/>
    </source>
</evidence>
<evidence type="ECO:0000313" key="4">
    <source>
        <dbReference type="EMBL" id="MCB8878467.1"/>
    </source>
</evidence>
<dbReference type="Gene3D" id="3.40.190.10">
    <property type="entry name" value="Periplasmic binding protein-like II"/>
    <property type="match status" value="2"/>
</dbReference>
<evidence type="ECO:0000313" key="5">
    <source>
        <dbReference type="Proteomes" id="UP000708298"/>
    </source>
</evidence>
<reference evidence="4" key="2">
    <citation type="submission" date="2021-01" db="EMBL/GenBank/DDBJ databases">
        <authorList>
            <person name="Mieszkin S."/>
            <person name="Pouder E."/>
            <person name="Alain K."/>
        </authorList>
    </citation>
    <scope>NUCLEOTIDE SEQUENCE</scope>
    <source>
        <strain evidence="4">HW T2.11</strain>
    </source>
</reference>
<dbReference type="Proteomes" id="UP000708298">
    <property type="component" value="Unassembled WGS sequence"/>
</dbReference>
<dbReference type="SUPFAM" id="SSF53850">
    <property type="entry name" value="Periplasmic binding protein-like II"/>
    <property type="match status" value="1"/>
</dbReference>
<keyword evidence="3" id="KW-0732">Signal</keyword>
<dbReference type="InterPro" id="IPR050490">
    <property type="entry name" value="Bact_solute-bd_prot1"/>
</dbReference>
<sequence length="435" mass="47329">MKNLIKSGTSLTMIATAVAFMASPAFASDADVSACVGKVPTLNILSEPTTSIQYMNSVSSEFEKKWGTKLSFSNFGENDRRAKSRLDASQGTGAYQIYAVDEANVAEFASNGWILPLQQAMTPEQWKAFDWDDFLAGRRAVATYDGKPYFAPYQGGGDLMMYRKDILAAHHLNPPTTVEDYVKDVALLNDPSHGVYGTALRGKRGSGMNVWRWQPFFIADGGQWVADGKPDFDSAAGVKATDTYLELMKYSPPGGATYAWSEVIEGFRSGQVAMMIESDVFGPWVEDPTKSRVAGKVGYAPPPEPLPSAGFAHGLAISAKGNPTPCSKLIASQFLIWATSRENEMGRVQAGILGDLARTSTIDSQAYRAKVNPDYVTALLATAPRTRLLIWNNPNWPRFGDELGLTLESIFTGQQKNVKQALQNTASDLEDVVSD</sequence>
<comment type="caution">
    <text evidence="4">The sequence shown here is derived from an EMBL/GenBank/DDBJ whole genome shotgun (WGS) entry which is preliminary data.</text>
</comment>
<comment type="similarity">
    <text evidence="2">Belongs to the bacterial solute-binding protein 1 family.</text>
</comment>
<evidence type="ECO:0000256" key="1">
    <source>
        <dbReference type="ARBA" id="ARBA00004418"/>
    </source>
</evidence>
<dbReference type="GO" id="GO:0042597">
    <property type="term" value="C:periplasmic space"/>
    <property type="evidence" value="ECO:0007669"/>
    <property type="project" value="UniProtKB-SubCell"/>
</dbReference>
<dbReference type="PANTHER" id="PTHR43649:SF12">
    <property type="entry name" value="DIACETYLCHITOBIOSE BINDING PROTEIN DASA"/>
    <property type="match status" value="1"/>
</dbReference>
<dbReference type="EMBL" id="JAESVB010000038">
    <property type="protein sequence ID" value="MCB8878467.1"/>
    <property type="molecule type" value="Genomic_DNA"/>
</dbReference>
<dbReference type="InterPro" id="IPR006059">
    <property type="entry name" value="SBP"/>
</dbReference>
<dbReference type="Pfam" id="PF01547">
    <property type="entry name" value="SBP_bac_1"/>
    <property type="match status" value="1"/>
</dbReference>
<feature type="signal peptide" evidence="3">
    <location>
        <begin position="1"/>
        <end position="27"/>
    </location>
</feature>
<feature type="chain" id="PRO_5036802529" evidence="3">
    <location>
        <begin position="28"/>
        <end position="435"/>
    </location>
</feature>
<gene>
    <name evidence="4" type="ORF">ASILVAE211_25045</name>
</gene>
<reference evidence="4" key="1">
    <citation type="journal article" date="2021" name="Microorganisms">
        <title>Acidisoma silvae sp. nov. and Acidisomacellulosilytica sp. nov., Two Acidophilic Bacteria Isolated from Decaying Wood, Hydrolyzing Cellulose and Producing Poly-3-hydroxybutyrate.</title>
        <authorList>
            <person name="Mieszkin S."/>
            <person name="Pouder E."/>
            <person name="Uroz S."/>
            <person name="Simon-Colin C."/>
            <person name="Alain K."/>
        </authorList>
    </citation>
    <scope>NUCLEOTIDE SEQUENCE</scope>
    <source>
        <strain evidence="4">HW T2.11</strain>
    </source>
</reference>
<proteinExistence type="inferred from homology"/>
<protein>
    <submittedName>
        <fullName evidence="4">Extracellular solute-binding protein</fullName>
    </submittedName>
</protein>
<accession>A0A963YWF9</accession>
<dbReference type="AlphaFoldDB" id="A0A963YWF9"/>
<name>A0A963YWF9_9PROT</name>
<keyword evidence="5" id="KW-1185">Reference proteome</keyword>
<comment type="subcellular location">
    <subcellularLocation>
        <location evidence="1">Periplasm</location>
    </subcellularLocation>
</comment>
<evidence type="ECO:0000256" key="2">
    <source>
        <dbReference type="ARBA" id="ARBA00008520"/>
    </source>
</evidence>
<dbReference type="PANTHER" id="PTHR43649">
    <property type="entry name" value="ARABINOSE-BINDING PROTEIN-RELATED"/>
    <property type="match status" value="1"/>
</dbReference>
<dbReference type="RefSeq" id="WP_227324110.1">
    <property type="nucleotide sequence ID" value="NZ_JAESVB010000038.1"/>
</dbReference>